<dbReference type="EMBL" id="JAEIOS010000009">
    <property type="protein sequence ID" value="MBI8988502.1"/>
    <property type="molecule type" value="Genomic_DNA"/>
</dbReference>
<dbReference type="AlphaFoldDB" id="A0A934I534"/>
<comment type="caution">
    <text evidence="1">The sequence shown here is derived from an EMBL/GenBank/DDBJ whole genome shotgun (WGS) entry which is preliminary data.</text>
</comment>
<proteinExistence type="predicted"/>
<dbReference type="Proteomes" id="UP000645966">
    <property type="component" value="Unassembled WGS sequence"/>
</dbReference>
<evidence type="ECO:0000313" key="2">
    <source>
        <dbReference type="Proteomes" id="UP000645966"/>
    </source>
</evidence>
<dbReference type="RefSeq" id="WP_198737537.1">
    <property type="nucleotide sequence ID" value="NZ_JAEIOS010000009.1"/>
</dbReference>
<keyword evidence="2" id="KW-1185">Reference proteome</keyword>
<protein>
    <submittedName>
        <fullName evidence="1">Uncharacterized protein</fullName>
    </submittedName>
</protein>
<name>A0A934I534_9CORY</name>
<dbReference type="Pfam" id="PF21813">
    <property type="entry name" value="DUF6882"/>
    <property type="match status" value="1"/>
</dbReference>
<dbReference type="InterPro" id="IPR049249">
    <property type="entry name" value="DUF6882"/>
</dbReference>
<evidence type="ECO:0000313" key="1">
    <source>
        <dbReference type="EMBL" id="MBI8988502.1"/>
    </source>
</evidence>
<organism evidence="1 2">
    <name type="scientific">Corynebacterium meridianum</name>
    <dbReference type="NCBI Taxonomy" id="2765363"/>
    <lineage>
        <taxon>Bacteria</taxon>
        <taxon>Bacillati</taxon>
        <taxon>Actinomycetota</taxon>
        <taxon>Actinomycetes</taxon>
        <taxon>Mycobacteriales</taxon>
        <taxon>Corynebacteriaceae</taxon>
        <taxon>Corynebacterium</taxon>
    </lineage>
</organism>
<gene>
    <name evidence="1" type="ORF">JDV75_01805</name>
</gene>
<sequence length="421" mass="44268">MEHPAPRTLAEIVIDGTIACADADAAFAAALGRTGGIEFNRDDDRMEVRAARHSAPDYSTTGTIVAEICDGIWTWRSDRAAEAAWRFDIPQLSGSLPATDDLLAAARTLHGCTPGLLAPMPDGTTAVVCLDRPQPEGDTRTALITAAGTPLAGDDLPRALSGFAAIRGLDVHVDGSVWSFSDGAAARVENGRLRDIAGGLDIDPVRADALLPSIESQMYLDATFPGATATADSVQGLVTLSTPQGHRMQTRGVVLATVTGDTWCWGWADRSISATPGTADCHRIREFGRREGIPVFVAPELPLSLARELDLVSAAKPVLGRWFHTTVQFTADTWAVVVFADRGLVLPAPTVAIVGAVIDTVRGVDLGGIDARRAVAAYSRFRALGGVPATGYPDSVPLRAQDGTVTVHFSPDGRVMSTTVG</sequence>
<accession>A0A934I534</accession>
<reference evidence="1" key="1">
    <citation type="submission" date="2020-12" db="EMBL/GenBank/DDBJ databases">
        <title>Genome public.</title>
        <authorList>
            <person name="Sun Q."/>
        </authorList>
    </citation>
    <scope>NUCLEOTIDE SEQUENCE</scope>
    <source>
        <strain evidence="1">CCM 8863</strain>
    </source>
</reference>